<accession>A0ABS1V387</accession>
<evidence type="ECO:0000313" key="2">
    <source>
        <dbReference type="EMBL" id="MBL6456027.1"/>
    </source>
</evidence>
<keyword evidence="1" id="KW-0472">Membrane</keyword>
<keyword evidence="1" id="KW-1133">Transmembrane helix</keyword>
<evidence type="ECO:0000256" key="1">
    <source>
        <dbReference type="SAM" id="Phobius"/>
    </source>
</evidence>
<gene>
    <name evidence="2" type="ORF">JMJ55_11880</name>
</gene>
<dbReference type="Proteomes" id="UP000606490">
    <property type="component" value="Unassembled WGS sequence"/>
</dbReference>
<keyword evidence="1" id="KW-0812">Transmembrane</keyword>
<dbReference type="RefSeq" id="WP_202825769.1">
    <property type="nucleotide sequence ID" value="NZ_JAEUXJ010000004.1"/>
</dbReference>
<keyword evidence="3" id="KW-1185">Reference proteome</keyword>
<organism evidence="2 3">
    <name type="scientific">Belnapia mucosa</name>
    <dbReference type="NCBI Taxonomy" id="2804532"/>
    <lineage>
        <taxon>Bacteria</taxon>
        <taxon>Pseudomonadati</taxon>
        <taxon>Pseudomonadota</taxon>
        <taxon>Alphaproteobacteria</taxon>
        <taxon>Acetobacterales</taxon>
        <taxon>Roseomonadaceae</taxon>
        <taxon>Belnapia</taxon>
    </lineage>
</organism>
<name>A0ABS1V387_9PROT</name>
<proteinExistence type="predicted"/>
<protein>
    <submittedName>
        <fullName evidence="2">Uncharacterized protein</fullName>
    </submittedName>
</protein>
<feature type="transmembrane region" description="Helical" evidence="1">
    <location>
        <begin position="24"/>
        <end position="43"/>
    </location>
</feature>
<sequence length="143" mass="15011">MTTGPGAEPSAESLSLQQGTLRRAALLGGAILALVGVVAWYGFHRDAPSPLDRYARLSPSAAAAALKRDLAAEFPPGTPITPLVQRLQGIGMACLPGGEGRAQWECGITLMTEDRRPVQLRASIGILGDRIVTLETAAGERPR</sequence>
<evidence type="ECO:0000313" key="3">
    <source>
        <dbReference type="Proteomes" id="UP000606490"/>
    </source>
</evidence>
<dbReference type="EMBL" id="JAEUXJ010000004">
    <property type="protein sequence ID" value="MBL6456027.1"/>
    <property type="molecule type" value="Genomic_DNA"/>
</dbReference>
<comment type="caution">
    <text evidence="2">The sequence shown here is derived from an EMBL/GenBank/DDBJ whole genome shotgun (WGS) entry which is preliminary data.</text>
</comment>
<reference evidence="2 3" key="1">
    <citation type="submission" date="2021-01" db="EMBL/GenBank/DDBJ databases">
        <title>Belnapia mucosa sp. nov. and Belnapia arida sp. nov., isolated from the Tabernas Desert (Almeria, Spain).</title>
        <authorList>
            <person name="Molina-Menor E."/>
            <person name="Vidal-Verdu A."/>
            <person name="Calonge A."/>
            <person name="Satari L."/>
            <person name="Pereto Magraner J."/>
            <person name="Porcar Miralles M."/>
        </authorList>
    </citation>
    <scope>NUCLEOTIDE SEQUENCE [LARGE SCALE GENOMIC DNA]</scope>
    <source>
        <strain evidence="2 3">T6</strain>
    </source>
</reference>